<dbReference type="SMART" id="SM00471">
    <property type="entry name" value="HDc"/>
    <property type="match status" value="1"/>
</dbReference>
<dbReference type="EC" id="3.1.3.89" evidence="5"/>
<feature type="domain" description="HD/PDEase" evidence="8">
    <location>
        <begin position="34"/>
        <end position="151"/>
    </location>
</feature>
<protein>
    <recommendedName>
        <fullName evidence="5">5'-deoxynucleotidase</fullName>
        <ecNumber evidence="5">3.1.3.89</ecNumber>
    </recommendedName>
</protein>
<reference evidence="9" key="1">
    <citation type="journal article" date="2020" name="mSystems">
        <title>Genome- and Community-Level Interaction Insights into Carbon Utilization and Element Cycling Functions of Hydrothermarchaeota in Hydrothermal Sediment.</title>
        <authorList>
            <person name="Zhou Z."/>
            <person name="Liu Y."/>
            <person name="Xu W."/>
            <person name="Pan J."/>
            <person name="Luo Z.H."/>
            <person name="Li M."/>
        </authorList>
    </citation>
    <scope>NUCLEOTIDE SEQUENCE [LARGE SCALE GENOMIC DNA]</scope>
    <source>
        <strain evidence="9">SpSt-468</strain>
    </source>
</reference>
<accession>A0A7C3ERR9</accession>
<evidence type="ECO:0000256" key="6">
    <source>
        <dbReference type="ARBA" id="ARBA00022723"/>
    </source>
</evidence>
<organism evidence="9">
    <name type="scientific">Candidatus Methanomethylicus mesodigestus</name>
    <dbReference type="NCBI Taxonomy" id="1867258"/>
    <lineage>
        <taxon>Archaea</taxon>
        <taxon>Thermoproteota</taxon>
        <taxon>Methanosuratincolia</taxon>
        <taxon>Candidatus Methanomethylicales</taxon>
        <taxon>Candidatus Methanomethylicaceae</taxon>
        <taxon>Candidatus Methanomethylicus</taxon>
    </lineage>
</organism>
<comment type="catalytic activity">
    <reaction evidence="1">
        <text>a 2'-deoxyribonucleoside 5'-phosphate + H2O = a 2'-deoxyribonucleoside + phosphate</text>
        <dbReference type="Rhea" id="RHEA:36167"/>
        <dbReference type="ChEBI" id="CHEBI:15377"/>
        <dbReference type="ChEBI" id="CHEBI:18274"/>
        <dbReference type="ChEBI" id="CHEBI:43474"/>
        <dbReference type="ChEBI" id="CHEBI:65317"/>
        <dbReference type="EC" id="3.1.3.89"/>
    </reaction>
</comment>
<keyword evidence="6" id="KW-0479">Metal-binding</keyword>
<evidence type="ECO:0000256" key="3">
    <source>
        <dbReference type="ARBA" id="ARBA00001941"/>
    </source>
</evidence>
<dbReference type="PANTHER" id="PTHR11845">
    <property type="entry name" value="5'-DEOXYNUCLEOTIDASE HDDC2"/>
    <property type="match status" value="1"/>
</dbReference>
<gene>
    <name evidence="9" type="ORF">ENS19_02985</name>
</gene>
<comment type="caution">
    <text evidence="9">The sequence shown here is derived from an EMBL/GenBank/DDBJ whole genome shotgun (WGS) entry which is preliminary data.</text>
</comment>
<comment type="cofactor">
    <cofactor evidence="2">
        <name>Mn(2+)</name>
        <dbReference type="ChEBI" id="CHEBI:29035"/>
    </cofactor>
</comment>
<sequence>MVGYMEFAFLLERAEVLKNFPRTGWLQRGIPISECETVAEHTYEVMSIIIAIAMVMRTRLSNEKMLLMGAIHDWPEGITSDIPRNYADKIGRGLKGKIELDIMSDLSSKAEVQYLGKLFEEYLARETQESIVVKAADVLATLRVARQYSKRGYDVADLIDGCERELEEAIPRINDKALQLLLRSLGGVEKRQAP</sequence>
<dbReference type="Gene3D" id="1.10.3210.10">
    <property type="entry name" value="Hypothetical protein af1432"/>
    <property type="match status" value="1"/>
</dbReference>
<dbReference type="InterPro" id="IPR003607">
    <property type="entry name" value="HD/PDEase_dom"/>
</dbReference>
<dbReference type="InterPro" id="IPR006674">
    <property type="entry name" value="HD_domain"/>
</dbReference>
<name>A0A7C3ERR9_9CREN</name>
<dbReference type="GO" id="GO:0002953">
    <property type="term" value="F:5'-deoxynucleotidase activity"/>
    <property type="evidence" value="ECO:0007669"/>
    <property type="project" value="UniProtKB-EC"/>
</dbReference>
<dbReference type="AlphaFoldDB" id="A0A7C3ERR9"/>
<comment type="cofactor">
    <cofactor evidence="3">
        <name>Co(2+)</name>
        <dbReference type="ChEBI" id="CHEBI:48828"/>
    </cofactor>
</comment>
<proteinExistence type="predicted"/>
<evidence type="ECO:0000259" key="8">
    <source>
        <dbReference type="SMART" id="SM00471"/>
    </source>
</evidence>
<dbReference type="PANTHER" id="PTHR11845:SF13">
    <property type="entry name" value="5'-DEOXYNUCLEOTIDASE HDDC2"/>
    <property type="match status" value="1"/>
</dbReference>
<evidence type="ECO:0000256" key="1">
    <source>
        <dbReference type="ARBA" id="ARBA00001638"/>
    </source>
</evidence>
<evidence type="ECO:0000256" key="5">
    <source>
        <dbReference type="ARBA" id="ARBA00012964"/>
    </source>
</evidence>
<dbReference type="SUPFAM" id="SSF109604">
    <property type="entry name" value="HD-domain/PDEase-like"/>
    <property type="match status" value="1"/>
</dbReference>
<keyword evidence="7" id="KW-0378">Hydrolase</keyword>
<evidence type="ECO:0000313" key="9">
    <source>
        <dbReference type="EMBL" id="HFK20224.1"/>
    </source>
</evidence>
<evidence type="ECO:0000256" key="7">
    <source>
        <dbReference type="ARBA" id="ARBA00022801"/>
    </source>
</evidence>
<evidence type="ECO:0000256" key="2">
    <source>
        <dbReference type="ARBA" id="ARBA00001936"/>
    </source>
</evidence>
<dbReference type="EMBL" id="DSTX01000002">
    <property type="protein sequence ID" value="HFK20224.1"/>
    <property type="molecule type" value="Genomic_DNA"/>
</dbReference>
<evidence type="ECO:0000256" key="4">
    <source>
        <dbReference type="ARBA" id="ARBA00011738"/>
    </source>
</evidence>
<dbReference type="InterPro" id="IPR039356">
    <property type="entry name" value="YfbR/HDDC2"/>
</dbReference>
<dbReference type="GO" id="GO:0046872">
    <property type="term" value="F:metal ion binding"/>
    <property type="evidence" value="ECO:0007669"/>
    <property type="project" value="UniProtKB-KW"/>
</dbReference>
<dbReference type="Pfam" id="PF13023">
    <property type="entry name" value="HD_3"/>
    <property type="match status" value="1"/>
</dbReference>
<comment type="subunit">
    <text evidence="4">Homodimer.</text>
</comment>